<dbReference type="EMBL" id="CAJNOH010000409">
    <property type="protein sequence ID" value="CAF1031451.1"/>
    <property type="molecule type" value="Genomic_DNA"/>
</dbReference>
<dbReference type="Proteomes" id="UP000663870">
    <property type="component" value="Unassembled WGS sequence"/>
</dbReference>
<feature type="compositionally biased region" description="Low complexity" evidence="1">
    <location>
        <begin position="390"/>
        <end position="468"/>
    </location>
</feature>
<evidence type="ECO:0000313" key="5">
    <source>
        <dbReference type="Proteomes" id="UP000663854"/>
    </source>
</evidence>
<dbReference type="AlphaFoldDB" id="A0A814J0A1"/>
<feature type="region of interest" description="Disordered" evidence="1">
    <location>
        <begin position="751"/>
        <end position="771"/>
    </location>
</feature>
<dbReference type="Proteomes" id="UP000663854">
    <property type="component" value="Unassembled WGS sequence"/>
</dbReference>
<gene>
    <name evidence="4" type="ORF">JXQ802_LOCUS23970</name>
    <name evidence="3" type="ORF">PYM288_LOCUS16157</name>
</gene>
<dbReference type="EMBL" id="CAJNOL010000767">
    <property type="protein sequence ID" value="CAF1192679.1"/>
    <property type="molecule type" value="Genomic_DNA"/>
</dbReference>
<protein>
    <submittedName>
        <fullName evidence="3">Uncharacterized protein</fullName>
    </submittedName>
</protein>
<sequence>MIILFLLILIGTNPIDSDHFNGGTIRWTPENRNSTSSSIRITITQSYSWTYPTISCLTDVPTSTNWFLYPSVSLTCIANCSTQGGYSSNPINILTDCTSYSTSLGVLTSQRSVNITLNEGTYFWIAYQGASWRALANAATSFLPGWSIVSLINLQRRPDGLINTPPVSQVASPQYVIFNRTATIKIPVTDVDLGDDIRCRWSSKNSAYGVDECDDVCTSASTISLANLSGCTLTFTATTSNVWYAIALQVEDFINTTSTNPMSSVAIQFLIYVLAIPTCTQAPVILPLTSCLEIQVNVAMSFTLYAMNYCNRTKVIITDLISTVSITGLSASSLVNSTTNTSLVYVTFTWTPQITQIGSQQFCALAYTSESVQSNPYCVIFTVGTSQPCTTTTSTSTTSTITTSETTTTSTTETTTTSKTTSTTSETTTTSTTGTTTSSTISETTTTTTTETTTTTSTTTSTTSVTTTSTTTTTTTTVTTTTATTITTTSVTSTAAQRRRLNKIRKDLEQEIFTLPIEEEIRKIQSTERSKNYSSSNRLNTQKSSNTFLSSSLTKTKSTLIIDNKKINNDNIITIKKSAKSSKEENESIKSYQQQDSNENISTVENQLRFQRSSTTVSTVKKSSKVSKIMENNESNKSSTFYYPKNEFVSTSLTKIHVVQLARNKVSASFETGVNTLFPNQNSSTEINRNVPGKTINVRSKEAGHMSRTNTKVDNDMRKRASSFAGVTVSRVKTAHNIDKSFMKHSMNIIRPNSDNKETSNRVTVVSVKKQ</sequence>
<keyword evidence="6" id="KW-1185">Reference proteome</keyword>
<organism evidence="3 5">
    <name type="scientific">Rotaria sordida</name>
    <dbReference type="NCBI Taxonomy" id="392033"/>
    <lineage>
        <taxon>Eukaryota</taxon>
        <taxon>Metazoa</taxon>
        <taxon>Spiralia</taxon>
        <taxon>Gnathifera</taxon>
        <taxon>Rotifera</taxon>
        <taxon>Eurotatoria</taxon>
        <taxon>Bdelloidea</taxon>
        <taxon>Philodinida</taxon>
        <taxon>Philodinidae</taxon>
        <taxon>Rotaria</taxon>
    </lineage>
</organism>
<keyword evidence="2" id="KW-0732">Signal</keyword>
<accession>A0A814J0A1</accession>
<reference evidence="3" key="1">
    <citation type="submission" date="2021-02" db="EMBL/GenBank/DDBJ databases">
        <authorList>
            <person name="Nowell W R."/>
        </authorList>
    </citation>
    <scope>NUCLEOTIDE SEQUENCE</scope>
</reference>
<name>A0A814J0A1_9BILA</name>
<proteinExistence type="predicted"/>
<feature type="region of interest" description="Disordered" evidence="1">
    <location>
        <begin position="579"/>
        <end position="600"/>
    </location>
</feature>
<evidence type="ECO:0000313" key="6">
    <source>
        <dbReference type="Proteomes" id="UP000663870"/>
    </source>
</evidence>
<feature type="region of interest" description="Disordered" evidence="1">
    <location>
        <begin position="389"/>
        <end position="468"/>
    </location>
</feature>
<evidence type="ECO:0000313" key="3">
    <source>
        <dbReference type="EMBL" id="CAF1031451.1"/>
    </source>
</evidence>
<feature type="signal peptide" evidence="2">
    <location>
        <begin position="1"/>
        <end position="17"/>
    </location>
</feature>
<evidence type="ECO:0000256" key="2">
    <source>
        <dbReference type="SAM" id="SignalP"/>
    </source>
</evidence>
<evidence type="ECO:0000256" key="1">
    <source>
        <dbReference type="SAM" id="MobiDB-lite"/>
    </source>
</evidence>
<evidence type="ECO:0000313" key="4">
    <source>
        <dbReference type="EMBL" id="CAF1192679.1"/>
    </source>
</evidence>
<comment type="caution">
    <text evidence="3">The sequence shown here is derived from an EMBL/GenBank/DDBJ whole genome shotgun (WGS) entry which is preliminary data.</text>
</comment>
<feature type="chain" id="PRO_5036410289" evidence="2">
    <location>
        <begin position="18"/>
        <end position="771"/>
    </location>
</feature>